<evidence type="ECO:0000313" key="2">
    <source>
        <dbReference type="EMBL" id="KAL3506653.1"/>
    </source>
</evidence>
<keyword evidence="3" id="KW-1185">Reference proteome</keyword>
<gene>
    <name evidence="2" type="ORF">ACH5RR_032035</name>
</gene>
<reference evidence="2 3" key="1">
    <citation type="submission" date="2024-11" db="EMBL/GenBank/DDBJ databases">
        <title>A near-complete genome assembly of Cinchona calisaya.</title>
        <authorList>
            <person name="Lian D.C."/>
            <person name="Zhao X.W."/>
            <person name="Wei L."/>
        </authorList>
    </citation>
    <scope>NUCLEOTIDE SEQUENCE [LARGE SCALE GENOMIC DNA]</scope>
    <source>
        <tissue evidence="2">Nenye</tissue>
    </source>
</reference>
<dbReference type="InterPro" id="IPR043502">
    <property type="entry name" value="DNA/RNA_pol_sf"/>
</dbReference>
<dbReference type="SUPFAM" id="SSF56672">
    <property type="entry name" value="DNA/RNA polymerases"/>
    <property type="match status" value="1"/>
</dbReference>
<dbReference type="AlphaFoldDB" id="A0ABD2YGY1"/>
<evidence type="ECO:0000313" key="3">
    <source>
        <dbReference type="Proteomes" id="UP001630127"/>
    </source>
</evidence>
<accession>A0ABD2YGY1</accession>
<dbReference type="Proteomes" id="UP001630127">
    <property type="component" value="Unassembled WGS sequence"/>
</dbReference>
<evidence type="ECO:0000259" key="1">
    <source>
        <dbReference type="Pfam" id="PF07727"/>
    </source>
</evidence>
<comment type="caution">
    <text evidence="2">The sequence shown here is derived from an EMBL/GenBank/DDBJ whole genome shotgun (WGS) entry which is preliminary data.</text>
</comment>
<feature type="domain" description="Reverse transcriptase Ty1/copia-type" evidence="1">
    <location>
        <begin position="11"/>
        <end position="219"/>
    </location>
</feature>
<sequence length="219" mass="25703">MEKEITTIRKNETWNLVDLLEGKNVIGLKWVFKTKYDTDCSVQKYKFKLVARGYSQQQGIDFDETFSPIAHFEIVKTILAMAAQLKWKVYQFDIKSAFLNANLEEKVYVNQLDGFVVKGAEEKVYKLNKELYGFKQALRAWYNKVDSYFRKNGFERSKNEPTMYVKKCQHDLLIVCLYVDGMIYMGSSYSFICEFRSCMMTKIEMTDLGLLPYFLGIEV</sequence>
<protein>
    <recommendedName>
        <fullName evidence="1">Reverse transcriptase Ty1/copia-type domain-containing protein</fullName>
    </recommendedName>
</protein>
<organism evidence="2 3">
    <name type="scientific">Cinchona calisaya</name>
    <dbReference type="NCBI Taxonomy" id="153742"/>
    <lineage>
        <taxon>Eukaryota</taxon>
        <taxon>Viridiplantae</taxon>
        <taxon>Streptophyta</taxon>
        <taxon>Embryophyta</taxon>
        <taxon>Tracheophyta</taxon>
        <taxon>Spermatophyta</taxon>
        <taxon>Magnoliopsida</taxon>
        <taxon>eudicotyledons</taxon>
        <taxon>Gunneridae</taxon>
        <taxon>Pentapetalae</taxon>
        <taxon>asterids</taxon>
        <taxon>lamiids</taxon>
        <taxon>Gentianales</taxon>
        <taxon>Rubiaceae</taxon>
        <taxon>Cinchonoideae</taxon>
        <taxon>Cinchoneae</taxon>
        <taxon>Cinchona</taxon>
    </lineage>
</organism>
<dbReference type="InterPro" id="IPR013103">
    <property type="entry name" value="RVT_2"/>
</dbReference>
<dbReference type="EMBL" id="JBJUIK010000013">
    <property type="protein sequence ID" value="KAL3506653.1"/>
    <property type="molecule type" value="Genomic_DNA"/>
</dbReference>
<proteinExistence type="predicted"/>
<dbReference type="Pfam" id="PF07727">
    <property type="entry name" value="RVT_2"/>
    <property type="match status" value="1"/>
</dbReference>
<name>A0ABD2YGY1_9GENT</name>